<evidence type="ECO:0000313" key="4">
    <source>
        <dbReference type="Proteomes" id="UP000784294"/>
    </source>
</evidence>
<protein>
    <recommendedName>
        <fullName evidence="2">Ig-like domain-containing protein</fullName>
    </recommendedName>
</protein>
<evidence type="ECO:0000259" key="2">
    <source>
        <dbReference type="PROSITE" id="PS50835"/>
    </source>
</evidence>
<dbReference type="PROSITE" id="PS50835">
    <property type="entry name" value="IG_LIKE"/>
    <property type="match status" value="1"/>
</dbReference>
<feature type="region of interest" description="Disordered" evidence="1">
    <location>
        <begin position="228"/>
        <end position="248"/>
    </location>
</feature>
<reference evidence="3" key="1">
    <citation type="submission" date="2018-11" db="EMBL/GenBank/DDBJ databases">
        <authorList>
            <consortium name="Pathogen Informatics"/>
        </authorList>
    </citation>
    <scope>NUCLEOTIDE SEQUENCE</scope>
</reference>
<sequence length="395" mass="44272">MLQSSVLASFRQLSQHQLPTDASETGFPEPLAVELSLAYAGFLANRPSVEWRHNARDVDWSRWRVEADGQICRLICPGPMSRSDEGTYSCVLRDPITGERLDSSDDDAFAAVFFFYTNVPDHAVLSAHSLGFGQNVHLLIFRLFCQLGFEEEVNWSYRKRKVTSSPSRLHDATSAQFPTVKVAGRWWRFSTMPCVIRIKCVAYSLHDSIVVRRQIYLALPTRPAAIPVAEATPPPDRIRPTPPTLPVRPVWDTSRSALQIGSHQRLGTASQGGCLTLRCQVPMVPTVDAKGQRRPDRVEWLHNGRALFDSQGLTPSVTSTSPDRGLEEAWRRIIAPETGTVWRGQITSNQCVMATDCVQMRDAGEYTCRMQFGDDIYESSGESSSEVCRKRNTKK</sequence>
<feature type="compositionally biased region" description="Pro residues" evidence="1">
    <location>
        <begin position="232"/>
        <end position="246"/>
    </location>
</feature>
<gene>
    <name evidence="3" type="ORF">PXEA_LOCUS30632</name>
</gene>
<dbReference type="InterPro" id="IPR007110">
    <property type="entry name" value="Ig-like_dom"/>
</dbReference>
<dbReference type="InterPro" id="IPR013783">
    <property type="entry name" value="Ig-like_fold"/>
</dbReference>
<accession>A0A448XHW5</accession>
<evidence type="ECO:0000256" key="1">
    <source>
        <dbReference type="SAM" id="MobiDB-lite"/>
    </source>
</evidence>
<dbReference type="InterPro" id="IPR036179">
    <property type="entry name" value="Ig-like_dom_sf"/>
</dbReference>
<evidence type="ECO:0000313" key="3">
    <source>
        <dbReference type="EMBL" id="VEL37192.1"/>
    </source>
</evidence>
<organism evidence="3 4">
    <name type="scientific">Protopolystoma xenopodis</name>
    <dbReference type="NCBI Taxonomy" id="117903"/>
    <lineage>
        <taxon>Eukaryota</taxon>
        <taxon>Metazoa</taxon>
        <taxon>Spiralia</taxon>
        <taxon>Lophotrochozoa</taxon>
        <taxon>Platyhelminthes</taxon>
        <taxon>Monogenea</taxon>
        <taxon>Polyopisthocotylea</taxon>
        <taxon>Polystomatidea</taxon>
        <taxon>Polystomatidae</taxon>
        <taxon>Protopolystoma</taxon>
    </lineage>
</organism>
<keyword evidence="4" id="KW-1185">Reference proteome</keyword>
<proteinExistence type="predicted"/>
<dbReference type="AlphaFoldDB" id="A0A448XHW5"/>
<dbReference type="Proteomes" id="UP000784294">
    <property type="component" value="Unassembled WGS sequence"/>
</dbReference>
<dbReference type="SUPFAM" id="SSF48726">
    <property type="entry name" value="Immunoglobulin"/>
    <property type="match status" value="1"/>
</dbReference>
<name>A0A448XHW5_9PLAT</name>
<feature type="domain" description="Ig-like" evidence="2">
    <location>
        <begin position="243"/>
        <end position="384"/>
    </location>
</feature>
<dbReference type="Gene3D" id="2.60.40.10">
    <property type="entry name" value="Immunoglobulins"/>
    <property type="match status" value="1"/>
</dbReference>
<comment type="caution">
    <text evidence="3">The sequence shown here is derived from an EMBL/GenBank/DDBJ whole genome shotgun (WGS) entry which is preliminary data.</text>
</comment>
<dbReference type="EMBL" id="CAAALY010254271">
    <property type="protein sequence ID" value="VEL37192.1"/>
    <property type="molecule type" value="Genomic_DNA"/>
</dbReference>